<organism evidence="5 6">
    <name type="scientific">Oleoguttula mirabilis</name>
    <dbReference type="NCBI Taxonomy" id="1507867"/>
    <lineage>
        <taxon>Eukaryota</taxon>
        <taxon>Fungi</taxon>
        <taxon>Dikarya</taxon>
        <taxon>Ascomycota</taxon>
        <taxon>Pezizomycotina</taxon>
        <taxon>Dothideomycetes</taxon>
        <taxon>Dothideomycetidae</taxon>
        <taxon>Mycosphaerellales</taxon>
        <taxon>Teratosphaeriaceae</taxon>
        <taxon>Oleoguttula</taxon>
    </lineage>
</organism>
<reference evidence="5 6" key="1">
    <citation type="submission" date="2021-11" db="EMBL/GenBank/DDBJ databases">
        <title>Black yeast isolated from Biological Soil Crust.</title>
        <authorList>
            <person name="Kurbessoian T."/>
        </authorList>
    </citation>
    <scope>NUCLEOTIDE SEQUENCE [LARGE SCALE GENOMIC DNA]</scope>
    <source>
        <strain evidence="5 6">CCFEE 5522</strain>
    </source>
</reference>
<dbReference type="InterPro" id="IPR032675">
    <property type="entry name" value="LRR_dom_sf"/>
</dbReference>
<evidence type="ECO:0000256" key="2">
    <source>
        <dbReference type="ARBA" id="ARBA00022737"/>
    </source>
</evidence>
<feature type="compositionally biased region" description="Polar residues" evidence="3">
    <location>
        <begin position="411"/>
        <end position="421"/>
    </location>
</feature>
<dbReference type="Gene3D" id="3.80.10.10">
    <property type="entry name" value="Ribonuclease Inhibitor"/>
    <property type="match status" value="1"/>
</dbReference>
<name>A0AAV9JY90_9PEZI</name>
<proteinExistence type="predicted"/>
<feature type="domain" description="Disease resistance R13L4/SHOC-2-like LRR" evidence="4">
    <location>
        <begin position="99"/>
        <end position="178"/>
    </location>
</feature>
<evidence type="ECO:0000313" key="5">
    <source>
        <dbReference type="EMBL" id="KAK4549610.1"/>
    </source>
</evidence>
<evidence type="ECO:0000256" key="3">
    <source>
        <dbReference type="SAM" id="MobiDB-lite"/>
    </source>
</evidence>
<dbReference type="SUPFAM" id="SSF52075">
    <property type="entry name" value="Outer arm dynein light chain 1"/>
    <property type="match status" value="1"/>
</dbReference>
<dbReference type="InterPro" id="IPR050216">
    <property type="entry name" value="LRR_domain-containing"/>
</dbReference>
<dbReference type="EMBL" id="JAVFHQ010000003">
    <property type="protein sequence ID" value="KAK4549610.1"/>
    <property type="molecule type" value="Genomic_DNA"/>
</dbReference>
<dbReference type="PANTHER" id="PTHR48051:SF46">
    <property type="entry name" value="LEUCINE RICH REPEAT-CONTAINING DOMAIN PROTEIN"/>
    <property type="match status" value="1"/>
</dbReference>
<dbReference type="PROSITE" id="PS51450">
    <property type="entry name" value="LRR"/>
    <property type="match status" value="1"/>
</dbReference>
<keyword evidence="1" id="KW-0433">Leucine-rich repeat</keyword>
<keyword evidence="6" id="KW-1185">Reference proteome</keyword>
<dbReference type="Proteomes" id="UP001324427">
    <property type="component" value="Unassembled WGS sequence"/>
</dbReference>
<dbReference type="GO" id="GO:0005737">
    <property type="term" value="C:cytoplasm"/>
    <property type="evidence" value="ECO:0007669"/>
    <property type="project" value="TreeGrafter"/>
</dbReference>
<protein>
    <recommendedName>
        <fullName evidence="4">Disease resistance R13L4/SHOC-2-like LRR domain-containing protein</fullName>
    </recommendedName>
</protein>
<evidence type="ECO:0000256" key="1">
    <source>
        <dbReference type="ARBA" id="ARBA00022614"/>
    </source>
</evidence>
<dbReference type="AlphaFoldDB" id="A0AAV9JY90"/>
<keyword evidence="2" id="KW-0677">Repeat</keyword>
<evidence type="ECO:0000313" key="6">
    <source>
        <dbReference type="Proteomes" id="UP001324427"/>
    </source>
</evidence>
<comment type="caution">
    <text evidence="5">The sequence shown here is derived from an EMBL/GenBank/DDBJ whole genome shotgun (WGS) entry which is preliminary data.</text>
</comment>
<dbReference type="InterPro" id="IPR055414">
    <property type="entry name" value="LRR_R13L4/SHOC2-like"/>
</dbReference>
<accession>A0AAV9JY90</accession>
<gene>
    <name evidence="5" type="ORF">LTR36_004911</name>
</gene>
<evidence type="ECO:0000259" key="4">
    <source>
        <dbReference type="Pfam" id="PF23598"/>
    </source>
</evidence>
<dbReference type="InterPro" id="IPR001611">
    <property type="entry name" value="Leu-rich_rpt"/>
</dbReference>
<sequence>MATDATATYGDKPSMTVAHLVAFTKKELDADAERQSKVSATGIDGLDSQSQSQSQTGATLDLSHKNIQALPVEVIVLIKDRVERLALSHNPQIAVPSQIVQCDRLRYLNIRWNQLKHFPTAVLQLSSLEILDISKNRIISIPEEIKSMTSLKFLAIARNKVTRLPLALGEMASLSKLKFDENPIEFPPPEALKLVQNHVSSTIESEKDVCQQVKRFLKAAALRERLRTRSEEDLSESNVETPRPPKRTMTTGRFPIRPSISGIDHADDLRLRSPNAPPPIPQRSHARNLSSNAPVVRRPGIAPLMTDGDDISRSRSETVSSSSSIRSRRQGFVPSKTRIDLSTVSELGGASSVRLSQATTIRPSHTRGNSSVSTLNGYLTAGSGGETSSGAVSPIDGPTSRYGPIRRLSSLPENRNSKVQTSDAIRAAKRLLFSLFQLHGPMGEVTRALNNGTPRRSTLERQLFSANAHVEELDRLLSKLDSSRDDNGKNEKQALKSIVLTSVAAMKAYGYVIKELRHSSQKAVSLTDAVYVRCLMSQIYMTMVESRNICTILGFKIKSPPPRSTLRVSRAWSSRTVTPTQAKPVNNRRLRGATILQSMTSNGTLRAVPPPVPLNGHGSRTNTMTSLSAVTPRSGDSFSTMSTSNLPSRSNTMRSVIDDGEYDDNFDRIYAKLKSACDLAAQSLPHCRTEFFGGKNNADQVSQTRAAHHWALAINKCDTVIAANNMLISRLRVIRVKDPMVRNQRDFWQLCDAFVQSWTDLATEIKDISQQRIDITTVKTVMRPVQKAVKEVSKTISESPLYHQAVRPAMAQAPHNLPPPYPSNINTAFAQAAGQRNGLHSGYVTPVPATPLSAALGPAVQATVASMPHTSNVAPEYYPHSAQPAPLNFAARAVYERFDTMGQYPGQGRR</sequence>
<feature type="compositionally biased region" description="Polar residues" evidence="3">
    <location>
        <begin position="353"/>
        <end position="377"/>
    </location>
</feature>
<dbReference type="InterPro" id="IPR019487">
    <property type="entry name" value="RAM_signalling_pathway_SOG2"/>
</dbReference>
<dbReference type="Pfam" id="PF23598">
    <property type="entry name" value="LRR_14"/>
    <property type="match status" value="1"/>
</dbReference>
<dbReference type="PANTHER" id="PTHR48051">
    <property type="match status" value="1"/>
</dbReference>
<feature type="region of interest" description="Disordered" evidence="3">
    <location>
        <begin position="627"/>
        <end position="652"/>
    </location>
</feature>
<feature type="region of interest" description="Disordered" evidence="3">
    <location>
        <begin position="227"/>
        <end position="331"/>
    </location>
</feature>
<dbReference type="Pfam" id="PF10428">
    <property type="entry name" value="SOG2"/>
    <property type="match status" value="2"/>
</dbReference>
<feature type="region of interest" description="Disordered" evidence="3">
    <location>
        <begin position="348"/>
        <end position="421"/>
    </location>
</feature>